<keyword evidence="5" id="KW-1185">Reference proteome</keyword>
<dbReference type="InterPro" id="IPR028994">
    <property type="entry name" value="Integrin_alpha_N"/>
</dbReference>
<dbReference type="Proteomes" id="UP000233720">
    <property type="component" value="Unassembled WGS sequence"/>
</dbReference>
<organism evidence="2 4">
    <name type="scientific">Xanthomonas prunicola</name>
    <dbReference type="NCBI Taxonomy" id="2053930"/>
    <lineage>
        <taxon>Bacteria</taxon>
        <taxon>Pseudomonadati</taxon>
        <taxon>Pseudomonadota</taxon>
        <taxon>Gammaproteobacteria</taxon>
        <taxon>Lysobacterales</taxon>
        <taxon>Lysobacteraceae</taxon>
        <taxon>Xanthomonas</taxon>
    </lineage>
</organism>
<protein>
    <submittedName>
        <fullName evidence="2">Uncharacterized protein</fullName>
    </submittedName>
</protein>
<evidence type="ECO:0000313" key="4">
    <source>
        <dbReference type="Proteomes" id="UP000233720"/>
    </source>
</evidence>
<dbReference type="AlphaFoldDB" id="A0A2N3RQG9"/>
<dbReference type="EMBL" id="PHKV01000001">
    <property type="protein sequence ID" value="PKV14749.1"/>
    <property type="molecule type" value="Genomic_DNA"/>
</dbReference>
<proteinExistence type="predicted"/>
<reference evidence="4 5" key="1">
    <citation type="submission" date="2017-11" db="EMBL/GenBank/DDBJ databases">
        <title>Xanthomonas prunicola sp. nov., a novel pathogen that affects nectarine (Prunus persica var. nectarine) trees.</title>
        <authorList>
            <person name="Lopez M."/>
            <person name="Lopez-Soriano P."/>
            <person name="Garita-Cambronero J."/>
            <person name="Beltran C."/>
            <person name="Taghouti G."/>
            <person name="Portier P."/>
            <person name="Cubero J."/>
            <person name="Fischer-Le Saux M."/>
            <person name="Marco-Noales E."/>
        </authorList>
    </citation>
    <scope>NUCLEOTIDE SEQUENCE [LARGE SCALE GENOMIC DNA]</scope>
    <source>
        <strain evidence="2 4">CFBP8353</strain>
        <strain evidence="3 5">CFBP8354</strain>
    </source>
</reference>
<evidence type="ECO:0000313" key="5">
    <source>
        <dbReference type="Proteomes" id="UP000233748"/>
    </source>
</evidence>
<feature type="chain" id="PRO_5014613154" evidence="1">
    <location>
        <begin position="21"/>
        <end position="289"/>
    </location>
</feature>
<name>A0A2N3RQG9_9XANT</name>
<evidence type="ECO:0000313" key="3">
    <source>
        <dbReference type="EMBL" id="PKV19027.1"/>
    </source>
</evidence>
<evidence type="ECO:0000256" key="1">
    <source>
        <dbReference type="SAM" id="SignalP"/>
    </source>
</evidence>
<keyword evidence="1" id="KW-0732">Signal</keyword>
<dbReference type="OrthoDB" id="5996032at2"/>
<dbReference type="EMBL" id="PHKW01000001">
    <property type="protein sequence ID" value="PKV19027.1"/>
    <property type="molecule type" value="Genomic_DNA"/>
</dbReference>
<dbReference type="RefSeq" id="WP_101362476.1">
    <property type="nucleotide sequence ID" value="NZ_PHKV01000001.1"/>
</dbReference>
<feature type="signal peptide" evidence="1">
    <location>
        <begin position="1"/>
        <end position="20"/>
    </location>
</feature>
<accession>A0A2N3RQG9</accession>
<dbReference type="SUPFAM" id="SSF69318">
    <property type="entry name" value="Integrin alpha N-terminal domain"/>
    <property type="match status" value="1"/>
</dbReference>
<sequence length="289" mass="30812">MHTRLRSLALAALLPLAAYAAEPSRAVLLVQTYDNQPTDAPLEYIPVWLGKSVAKESTLPNALLSQPLQIFNAGVSAGNVRLAALTVDDNSMCGGTAKLRIKGNPTLADSPLLSTVDVNPGKRFAGRAATASEQAELFRQAGETAQLHKSVKPAALTQALAAFNADRAQDLAALQIVTDTQQPQRRVAVLTSNHPIKTGNPDNPTGVLVVLAIFEHDGSRWQFRKGHAASGCDDCEDLPLRTHLLQFGDIDGNGTLDFVLSESGYESYGFYLLLGEGPTWRSEALPGGC</sequence>
<gene>
    <name evidence="2" type="ORF">XpruCFBP8353_04495</name>
    <name evidence="3" type="ORF">XpruCFBP8354_04495</name>
</gene>
<comment type="caution">
    <text evidence="2">The sequence shown here is derived from an EMBL/GenBank/DDBJ whole genome shotgun (WGS) entry which is preliminary data.</text>
</comment>
<evidence type="ECO:0000313" key="2">
    <source>
        <dbReference type="EMBL" id="PKV14749.1"/>
    </source>
</evidence>
<dbReference type="Proteomes" id="UP000233748">
    <property type="component" value="Unassembled WGS sequence"/>
</dbReference>